<accession>M8AWW5</accession>
<dbReference type="AlphaFoldDB" id="M8AWW5"/>
<sequence>MEMNHRAGRRAGLASILSPGEEILPSLDETATNRLKKRDAEGLVKEEDRSKFQAGVKRMAYAAAALADRSHSRGVMLLKDGDGIQIG</sequence>
<evidence type="ECO:0000313" key="1">
    <source>
        <dbReference type="EnsemblPlants" id="EMT05919"/>
    </source>
</evidence>
<dbReference type="EnsemblPlants" id="EMT05919">
    <property type="protein sequence ID" value="EMT05919"/>
    <property type="gene ID" value="F775_43537"/>
</dbReference>
<proteinExistence type="predicted"/>
<organism evidence="1">
    <name type="scientific">Aegilops tauschii</name>
    <name type="common">Tausch's goatgrass</name>
    <name type="synonym">Aegilops squarrosa</name>
    <dbReference type="NCBI Taxonomy" id="37682"/>
    <lineage>
        <taxon>Eukaryota</taxon>
        <taxon>Viridiplantae</taxon>
        <taxon>Streptophyta</taxon>
        <taxon>Embryophyta</taxon>
        <taxon>Tracheophyta</taxon>
        <taxon>Spermatophyta</taxon>
        <taxon>Magnoliopsida</taxon>
        <taxon>Liliopsida</taxon>
        <taxon>Poales</taxon>
        <taxon>Poaceae</taxon>
        <taxon>BOP clade</taxon>
        <taxon>Pooideae</taxon>
        <taxon>Triticodae</taxon>
        <taxon>Triticeae</taxon>
        <taxon>Triticinae</taxon>
        <taxon>Aegilops</taxon>
    </lineage>
</organism>
<reference evidence="1" key="1">
    <citation type="submission" date="2015-06" db="UniProtKB">
        <authorList>
            <consortium name="EnsemblPlants"/>
        </authorList>
    </citation>
    <scope>IDENTIFICATION</scope>
</reference>
<protein>
    <submittedName>
        <fullName evidence="1">Uncharacterized protein</fullName>
    </submittedName>
</protein>
<name>M8AWW5_AEGTA</name>